<dbReference type="EMBL" id="WJKJ01000256">
    <property type="protein sequence ID" value="MBD3365089.1"/>
    <property type="molecule type" value="Genomic_DNA"/>
</dbReference>
<organism evidence="2 3">
    <name type="scientific">candidate division WOR-3 bacterium</name>
    <dbReference type="NCBI Taxonomy" id="2052148"/>
    <lineage>
        <taxon>Bacteria</taxon>
        <taxon>Bacteria division WOR-3</taxon>
    </lineage>
</organism>
<dbReference type="AlphaFoldDB" id="A0A9D5KBG1"/>
<dbReference type="InterPro" id="IPR026444">
    <property type="entry name" value="Secre_tail"/>
</dbReference>
<feature type="domain" description="Secretion system C-terminal sorting" evidence="1">
    <location>
        <begin position="55"/>
        <end position="127"/>
    </location>
</feature>
<dbReference type="NCBIfam" id="TIGR04183">
    <property type="entry name" value="Por_Secre_tail"/>
    <property type="match status" value="1"/>
</dbReference>
<dbReference type="Proteomes" id="UP000630660">
    <property type="component" value="Unassembled WGS sequence"/>
</dbReference>
<proteinExistence type="predicted"/>
<gene>
    <name evidence="2" type="ORF">GF359_07720</name>
</gene>
<name>A0A9D5KBG1_UNCW3</name>
<evidence type="ECO:0000313" key="3">
    <source>
        <dbReference type="Proteomes" id="UP000630660"/>
    </source>
</evidence>
<feature type="non-terminal residue" evidence="2">
    <location>
        <position position="127"/>
    </location>
</feature>
<reference evidence="2" key="1">
    <citation type="submission" date="2019-11" db="EMBL/GenBank/DDBJ databases">
        <title>Microbial mats filling the niche in hypersaline microbial mats.</title>
        <authorList>
            <person name="Wong H.L."/>
            <person name="Macleod F.I."/>
            <person name="White R.A. III"/>
            <person name="Burns B.P."/>
        </authorList>
    </citation>
    <scope>NUCLEOTIDE SEQUENCE</scope>
    <source>
        <strain evidence="2">Bin_327</strain>
    </source>
</reference>
<evidence type="ECO:0000259" key="1">
    <source>
        <dbReference type="Pfam" id="PF18962"/>
    </source>
</evidence>
<comment type="caution">
    <text evidence="2">The sequence shown here is derived from an EMBL/GenBank/DDBJ whole genome shotgun (WGS) entry which is preliminary data.</text>
</comment>
<accession>A0A9D5KBG1</accession>
<dbReference type="Pfam" id="PF18962">
    <property type="entry name" value="Por_Secre_tail"/>
    <property type="match status" value="1"/>
</dbReference>
<protein>
    <submittedName>
        <fullName evidence="2">T9SS type A sorting domain-containing protein</fullName>
    </submittedName>
</protein>
<sequence length="127" mass="14015">MFYLLLAIIGFVGEASLEGDLVSFGTKAVDTSSETSSGTLEEIDSVDVADNFIVIWPEYVKNRLNVSLTYSFGEEITVELYNVIGTRVLKTRLSGPRTSIDVSRLDSGVYFVSVIAGDERRTTHRII</sequence>
<evidence type="ECO:0000313" key="2">
    <source>
        <dbReference type="EMBL" id="MBD3365089.1"/>
    </source>
</evidence>